<comment type="similarity">
    <text evidence="1 8">Belongs to the SELO family.</text>
</comment>
<feature type="binding site" evidence="8">
    <location>
        <position position="170"/>
    </location>
    <ligand>
        <name>ATP</name>
        <dbReference type="ChEBI" id="CHEBI:30616"/>
    </ligand>
</feature>
<comment type="function">
    <text evidence="8">Nucleotidyltransferase involved in the post-translational modification of proteins. It can catalyze the addition of adenosine monophosphate (AMP) or uridine monophosphate (UMP) to a protein, resulting in modifications known as AMPylation and UMPylation.</text>
</comment>
<dbReference type="eggNOG" id="COG0397">
    <property type="taxonomic scope" value="Bacteria"/>
</dbReference>
<reference evidence="10 11" key="1">
    <citation type="submission" date="2015-09" db="EMBL/GenBank/DDBJ databases">
        <authorList>
            <consortium name="Swine Surveillance"/>
        </authorList>
    </citation>
    <scope>NUCLEOTIDE SEQUENCE [LARGE SCALE GENOMIC DNA]</scope>
    <source>
        <strain evidence="10 11">CECT 5294</strain>
    </source>
</reference>
<comment type="catalytic activity">
    <reaction evidence="8">
        <text>L-seryl-[protein] + ATP = 3-O-(5'-adenylyl)-L-seryl-[protein] + diphosphate</text>
        <dbReference type="Rhea" id="RHEA:58120"/>
        <dbReference type="Rhea" id="RHEA-COMP:9863"/>
        <dbReference type="Rhea" id="RHEA-COMP:15073"/>
        <dbReference type="ChEBI" id="CHEBI:29999"/>
        <dbReference type="ChEBI" id="CHEBI:30616"/>
        <dbReference type="ChEBI" id="CHEBI:33019"/>
        <dbReference type="ChEBI" id="CHEBI:142516"/>
        <dbReference type="EC" id="2.7.7.108"/>
    </reaction>
</comment>
<feature type="binding site" evidence="8">
    <location>
        <position position="118"/>
    </location>
    <ligand>
        <name>ATP</name>
        <dbReference type="ChEBI" id="CHEBI:30616"/>
    </ligand>
</feature>
<dbReference type="PANTHER" id="PTHR32057:SF14">
    <property type="entry name" value="PROTEIN ADENYLYLTRANSFERASE SELO, MITOCHONDRIAL"/>
    <property type="match status" value="1"/>
</dbReference>
<feature type="binding site" evidence="8">
    <location>
        <position position="106"/>
    </location>
    <ligand>
        <name>ATP</name>
        <dbReference type="ChEBI" id="CHEBI:30616"/>
    </ligand>
</feature>
<dbReference type="GO" id="GO:0030145">
    <property type="term" value="F:manganese ion binding"/>
    <property type="evidence" value="ECO:0007669"/>
    <property type="project" value="UniProtKB-UniRule"/>
</dbReference>
<feature type="binding site" evidence="8">
    <location>
        <position position="119"/>
    </location>
    <ligand>
        <name>ATP</name>
        <dbReference type="ChEBI" id="CHEBI:30616"/>
    </ligand>
</feature>
<keyword evidence="5 8" id="KW-0547">Nucleotide-binding</keyword>
<dbReference type="NCBIfam" id="NF000658">
    <property type="entry name" value="PRK00029.1"/>
    <property type="match status" value="1"/>
</dbReference>
<evidence type="ECO:0000256" key="4">
    <source>
        <dbReference type="ARBA" id="ARBA00022723"/>
    </source>
</evidence>
<dbReference type="STRING" id="266809.PM03_10645"/>
<dbReference type="Proteomes" id="UP000051298">
    <property type="component" value="Unassembled WGS sequence"/>
</dbReference>
<dbReference type="AlphaFoldDB" id="A0A0P1FJY2"/>
<keyword evidence="2 8" id="KW-0808">Transferase</keyword>
<evidence type="ECO:0000256" key="7">
    <source>
        <dbReference type="ARBA" id="ARBA00022842"/>
    </source>
</evidence>
<evidence type="ECO:0000313" key="10">
    <source>
        <dbReference type="EMBL" id="CUH60997.1"/>
    </source>
</evidence>
<organism evidence="10 11">
    <name type="scientific">Thalassobacter stenotrophicus</name>
    <dbReference type="NCBI Taxonomy" id="266809"/>
    <lineage>
        <taxon>Bacteria</taxon>
        <taxon>Pseudomonadati</taxon>
        <taxon>Pseudomonadota</taxon>
        <taxon>Alphaproteobacteria</taxon>
        <taxon>Rhodobacterales</taxon>
        <taxon>Roseobacteraceae</taxon>
        <taxon>Thalassobacter</taxon>
    </lineage>
</organism>
<dbReference type="PANTHER" id="PTHR32057">
    <property type="entry name" value="PROTEIN ADENYLYLTRANSFERASE SELO, MITOCHONDRIAL"/>
    <property type="match status" value="1"/>
</dbReference>
<accession>A0A0P1FJY2</accession>
<keyword evidence="8" id="KW-0464">Manganese</keyword>
<evidence type="ECO:0000256" key="8">
    <source>
        <dbReference type="HAMAP-Rule" id="MF_00692"/>
    </source>
</evidence>
<evidence type="ECO:0000256" key="1">
    <source>
        <dbReference type="ARBA" id="ARBA00009747"/>
    </source>
</evidence>
<comment type="catalytic activity">
    <reaction evidence="8">
        <text>L-tyrosyl-[protein] + ATP = O-(5'-adenylyl)-L-tyrosyl-[protein] + diphosphate</text>
        <dbReference type="Rhea" id="RHEA:54288"/>
        <dbReference type="Rhea" id="RHEA-COMP:10136"/>
        <dbReference type="Rhea" id="RHEA-COMP:13846"/>
        <dbReference type="ChEBI" id="CHEBI:30616"/>
        <dbReference type="ChEBI" id="CHEBI:33019"/>
        <dbReference type="ChEBI" id="CHEBI:46858"/>
        <dbReference type="ChEBI" id="CHEBI:83624"/>
        <dbReference type="EC" id="2.7.7.108"/>
    </reaction>
</comment>
<keyword evidence="3 8" id="KW-0548">Nucleotidyltransferase</keyword>
<evidence type="ECO:0000256" key="6">
    <source>
        <dbReference type="ARBA" id="ARBA00022840"/>
    </source>
</evidence>
<gene>
    <name evidence="8" type="primary">ydiU</name>
    <name evidence="8" type="synonym">selO</name>
    <name evidence="10" type="ORF">THS5294_02295</name>
</gene>
<protein>
    <recommendedName>
        <fullName evidence="8">Protein nucleotidyltransferase YdiU</fullName>
        <ecNumber evidence="8">2.7.7.-</ecNumber>
    </recommendedName>
    <alternativeName>
        <fullName evidence="8">Protein adenylyltransferase YdiU</fullName>
        <ecNumber evidence="8">2.7.7.108</ecNumber>
    </alternativeName>
    <alternativeName>
        <fullName evidence="8">Protein uridylyltransferase YdiU</fullName>
        <ecNumber evidence="8">2.7.7.-</ecNumber>
    </alternativeName>
</protein>
<dbReference type="EMBL" id="CYRX01000031">
    <property type="protein sequence ID" value="CUH60997.1"/>
    <property type="molecule type" value="Genomic_DNA"/>
</dbReference>
<feature type="binding site" evidence="8">
    <location>
        <position position="252"/>
    </location>
    <ligand>
        <name>Mg(2+)</name>
        <dbReference type="ChEBI" id="CHEBI:18420"/>
    </ligand>
</feature>
<comment type="cofactor">
    <cofactor evidence="8">
        <name>Mg(2+)</name>
        <dbReference type="ChEBI" id="CHEBI:18420"/>
    </cofactor>
    <cofactor evidence="8">
        <name>Mn(2+)</name>
        <dbReference type="ChEBI" id="CHEBI:29035"/>
    </cofactor>
</comment>
<dbReference type="HAMAP" id="MF_00692">
    <property type="entry name" value="SelO"/>
    <property type="match status" value="1"/>
</dbReference>
<dbReference type="InterPro" id="IPR003846">
    <property type="entry name" value="SelO"/>
</dbReference>
<evidence type="ECO:0000256" key="5">
    <source>
        <dbReference type="ARBA" id="ARBA00022741"/>
    </source>
</evidence>
<dbReference type="GO" id="GO:0000287">
    <property type="term" value="F:magnesium ion binding"/>
    <property type="evidence" value="ECO:0007669"/>
    <property type="project" value="UniProtKB-UniRule"/>
</dbReference>
<comment type="catalytic activity">
    <reaction evidence="8">
        <text>L-histidyl-[protein] + UTP = N(tele)-(5'-uridylyl)-L-histidyl-[protein] + diphosphate</text>
        <dbReference type="Rhea" id="RHEA:83891"/>
        <dbReference type="Rhea" id="RHEA-COMP:9745"/>
        <dbReference type="Rhea" id="RHEA-COMP:20239"/>
        <dbReference type="ChEBI" id="CHEBI:29979"/>
        <dbReference type="ChEBI" id="CHEBI:33019"/>
        <dbReference type="ChEBI" id="CHEBI:46398"/>
        <dbReference type="ChEBI" id="CHEBI:233474"/>
    </reaction>
</comment>
<feature type="binding site" evidence="8">
    <location>
        <position position="83"/>
    </location>
    <ligand>
        <name>ATP</name>
        <dbReference type="ChEBI" id="CHEBI:30616"/>
    </ligand>
</feature>
<dbReference type="EC" id="2.7.7.108" evidence="8"/>
<evidence type="ECO:0000256" key="3">
    <source>
        <dbReference type="ARBA" id="ARBA00022695"/>
    </source>
</evidence>
<dbReference type="EC" id="2.7.7.-" evidence="8"/>
<dbReference type="GO" id="GO:0005524">
    <property type="term" value="F:ATP binding"/>
    <property type="evidence" value="ECO:0007669"/>
    <property type="project" value="UniProtKB-UniRule"/>
</dbReference>
<dbReference type="RefSeq" id="WP_058123847.1">
    <property type="nucleotide sequence ID" value="NZ_CYRX01000031.1"/>
</dbReference>
<keyword evidence="6 8" id="KW-0067">ATP-binding</keyword>
<name>A0A0P1FJY2_9RHOB</name>
<feature type="region of interest" description="Disordered" evidence="9">
    <location>
        <begin position="101"/>
        <end position="120"/>
    </location>
</feature>
<keyword evidence="7 8" id="KW-0460">Magnesium</keyword>
<evidence type="ECO:0000256" key="2">
    <source>
        <dbReference type="ARBA" id="ARBA00022679"/>
    </source>
</evidence>
<feature type="binding site" evidence="8">
    <location>
        <position position="243"/>
    </location>
    <ligand>
        <name>Mg(2+)</name>
        <dbReference type="ChEBI" id="CHEBI:18420"/>
    </ligand>
</feature>
<feature type="binding site" evidence="8">
    <location>
        <position position="85"/>
    </location>
    <ligand>
        <name>ATP</name>
        <dbReference type="ChEBI" id="CHEBI:30616"/>
    </ligand>
</feature>
<evidence type="ECO:0000313" key="11">
    <source>
        <dbReference type="Proteomes" id="UP000051298"/>
    </source>
</evidence>
<comment type="catalytic activity">
    <reaction evidence="8">
        <text>L-seryl-[protein] + UTP = O-(5'-uridylyl)-L-seryl-[protein] + diphosphate</text>
        <dbReference type="Rhea" id="RHEA:64604"/>
        <dbReference type="Rhea" id="RHEA-COMP:9863"/>
        <dbReference type="Rhea" id="RHEA-COMP:16635"/>
        <dbReference type="ChEBI" id="CHEBI:29999"/>
        <dbReference type="ChEBI" id="CHEBI:33019"/>
        <dbReference type="ChEBI" id="CHEBI:46398"/>
        <dbReference type="ChEBI" id="CHEBI:156051"/>
    </reaction>
</comment>
<feature type="active site" description="Proton acceptor" evidence="8">
    <location>
        <position position="242"/>
    </location>
</feature>
<evidence type="ECO:0000256" key="9">
    <source>
        <dbReference type="SAM" id="MobiDB-lite"/>
    </source>
</evidence>
<feature type="binding site" evidence="8">
    <location>
        <position position="86"/>
    </location>
    <ligand>
        <name>ATP</name>
        <dbReference type="ChEBI" id="CHEBI:30616"/>
    </ligand>
</feature>
<feature type="binding site" evidence="8">
    <location>
        <position position="252"/>
    </location>
    <ligand>
        <name>ATP</name>
        <dbReference type="ChEBI" id="CHEBI:30616"/>
    </ligand>
</feature>
<dbReference type="Pfam" id="PF02696">
    <property type="entry name" value="SelO"/>
    <property type="match status" value="1"/>
</dbReference>
<sequence length="463" mass="49922">MLAFESTYADLPARFYTAMQATAVADPSWLAVNDGLAQDLGTSGADIRAHLEVFAGNTPPAGAQPLAQVYGGHQFGHWSGQLGDGRALLLGEVIDTQGNRRDVQLKGAGPTPYSRSGDGRSALGPVVREFLVSEAMAALGVPTTRALCAVRTGQQVLRQSGWEPGGILTRVAASHIRVGTFQWLASQGDREGVAALVDYTLNRHAPDREGPLGLLAHAMHAQAHLIAEWMGLGFIHGVMNTDNMTLSGETIDYGPCAFMEGYTPGQVFSSIDQMGRYAYSNQPNIALWNLAQLATALLPLWDDQEAGIAEMTDALEQFHTAYAAAWESKLAAKIGLERAHFGLGVELLELMAAERADFTNTFRALASDTAHTLFTDTAPYAAWHAKWQAHAPDHTLIARTNPAVIPRNHRIQEAITACDAGDDAPFHALWDVLRDPFAETDANAPYRQHATPEEAVTRTFCGT</sequence>
<dbReference type="GO" id="GO:0070733">
    <property type="term" value="F:AMPylase activity"/>
    <property type="evidence" value="ECO:0007669"/>
    <property type="project" value="UniProtKB-EC"/>
</dbReference>
<feature type="binding site" evidence="8">
    <location>
        <position position="177"/>
    </location>
    <ligand>
        <name>ATP</name>
        <dbReference type="ChEBI" id="CHEBI:30616"/>
    </ligand>
</feature>
<comment type="catalytic activity">
    <reaction evidence="8">
        <text>L-tyrosyl-[protein] + UTP = O-(5'-uridylyl)-L-tyrosyl-[protein] + diphosphate</text>
        <dbReference type="Rhea" id="RHEA:83887"/>
        <dbReference type="Rhea" id="RHEA-COMP:10136"/>
        <dbReference type="Rhea" id="RHEA-COMP:20238"/>
        <dbReference type="ChEBI" id="CHEBI:33019"/>
        <dbReference type="ChEBI" id="CHEBI:46398"/>
        <dbReference type="ChEBI" id="CHEBI:46858"/>
        <dbReference type="ChEBI" id="CHEBI:90602"/>
    </reaction>
</comment>
<comment type="catalytic activity">
    <reaction evidence="8">
        <text>L-threonyl-[protein] + ATP = 3-O-(5'-adenylyl)-L-threonyl-[protein] + diphosphate</text>
        <dbReference type="Rhea" id="RHEA:54292"/>
        <dbReference type="Rhea" id="RHEA-COMP:11060"/>
        <dbReference type="Rhea" id="RHEA-COMP:13847"/>
        <dbReference type="ChEBI" id="CHEBI:30013"/>
        <dbReference type="ChEBI" id="CHEBI:30616"/>
        <dbReference type="ChEBI" id="CHEBI:33019"/>
        <dbReference type="ChEBI" id="CHEBI:138113"/>
        <dbReference type="EC" id="2.7.7.108"/>
    </reaction>
</comment>
<keyword evidence="4 8" id="KW-0479">Metal-binding</keyword>
<proteinExistence type="inferred from homology"/>